<dbReference type="PANTHER" id="PTHR15066">
    <property type="entry name" value="TRANSMEMBRANE PROTEIN 187"/>
    <property type="match status" value="1"/>
</dbReference>
<dbReference type="PANTHER" id="PTHR15066:SF0">
    <property type="entry name" value="TRANSMEMBRANE PROTEIN 187"/>
    <property type="match status" value="1"/>
</dbReference>
<evidence type="ECO:0000313" key="4">
    <source>
        <dbReference type="Proteomes" id="UP001591681"/>
    </source>
</evidence>
<dbReference type="InterPro" id="IPR028066">
    <property type="entry name" value="TMEM187"/>
</dbReference>
<comment type="caution">
    <text evidence="3">The sequence shown here is derived from an EMBL/GenBank/DDBJ whole genome shotgun (WGS) entry which is preliminary data.</text>
</comment>
<proteinExistence type="predicted"/>
<keyword evidence="4" id="KW-1185">Reference proteome</keyword>
<keyword evidence="1" id="KW-1133">Transmembrane helix</keyword>
<organism evidence="3 4">
    <name type="scientific">Coilia grayii</name>
    <name type="common">Gray's grenadier anchovy</name>
    <dbReference type="NCBI Taxonomy" id="363190"/>
    <lineage>
        <taxon>Eukaryota</taxon>
        <taxon>Metazoa</taxon>
        <taxon>Chordata</taxon>
        <taxon>Craniata</taxon>
        <taxon>Vertebrata</taxon>
        <taxon>Euteleostomi</taxon>
        <taxon>Actinopterygii</taxon>
        <taxon>Neopterygii</taxon>
        <taxon>Teleostei</taxon>
        <taxon>Clupei</taxon>
        <taxon>Clupeiformes</taxon>
        <taxon>Clupeoidei</taxon>
        <taxon>Engraulidae</taxon>
        <taxon>Coilinae</taxon>
        <taxon>Coilia</taxon>
    </lineage>
</organism>
<feature type="transmembrane region" description="Helical" evidence="1">
    <location>
        <begin position="114"/>
        <end position="131"/>
    </location>
</feature>
<name>A0ABD1KE07_9TELE</name>
<reference evidence="3 4" key="1">
    <citation type="submission" date="2024-09" db="EMBL/GenBank/DDBJ databases">
        <title>A chromosome-level genome assembly of Gray's grenadier anchovy, Coilia grayii.</title>
        <authorList>
            <person name="Fu Z."/>
        </authorList>
    </citation>
    <scope>NUCLEOTIDE SEQUENCE [LARGE SCALE GENOMIC DNA]</scope>
    <source>
        <strain evidence="3">G4</strain>
        <tissue evidence="3">Muscle</tissue>
    </source>
</reference>
<evidence type="ECO:0000313" key="3">
    <source>
        <dbReference type="EMBL" id="KAL2097363.1"/>
    </source>
</evidence>
<evidence type="ECO:0000256" key="2">
    <source>
        <dbReference type="SAM" id="SignalP"/>
    </source>
</evidence>
<dbReference type="AlphaFoldDB" id="A0ABD1KE07"/>
<gene>
    <name evidence="3" type="ORF">ACEWY4_006570</name>
</gene>
<protein>
    <recommendedName>
        <fullName evidence="5">Transmembrane protein 187</fullName>
    </recommendedName>
</protein>
<evidence type="ECO:0008006" key="5">
    <source>
        <dbReference type="Google" id="ProtNLM"/>
    </source>
</evidence>
<feature type="chain" id="PRO_5044870592" description="Transmembrane protein 187" evidence="2">
    <location>
        <begin position="17"/>
        <end position="253"/>
    </location>
</feature>
<dbReference type="Proteomes" id="UP001591681">
    <property type="component" value="Unassembled WGS sequence"/>
</dbReference>
<keyword evidence="2" id="KW-0732">Signal</keyword>
<feature type="transmembrane region" description="Helical" evidence="1">
    <location>
        <begin position="192"/>
        <end position="213"/>
    </location>
</feature>
<feature type="transmembrane region" description="Helical" evidence="1">
    <location>
        <begin position="44"/>
        <end position="70"/>
    </location>
</feature>
<dbReference type="Pfam" id="PF15100">
    <property type="entry name" value="TMEM187"/>
    <property type="match status" value="1"/>
</dbReference>
<sequence length="253" mass="28794">MVRVALVHVLIPFCLCIILANSGLFDNVLVDLTYDHYAEKTIEWLPAFLAMPFNCLVNLGYIVMGTFWLFKRIGPCDSRECYFKDVFAFMAILYGPIQWIRLSSLSRAPAVLDQWFTLPIFAWVLVWCHFTEHGWSPLYVLITESMSILSYGLALFHDLGFETALACHVAGAVFTGVRIQKSHGDATTLRHLVFAVLSCTGFVVLKLLDLSLAQNWLFRNLTGHFWSKVCDILQFHFSFCFLTGLNTKVMKTS</sequence>
<feature type="transmembrane region" description="Helical" evidence="1">
    <location>
        <begin position="82"/>
        <end position="102"/>
    </location>
</feature>
<feature type="transmembrane region" description="Helical" evidence="1">
    <location>
        <begin position="138"/>
        <end position="157"/>
    </location>
</feature>
<evidence type="ECO:0000256" key="1">
    <source>
        <dbReference type="SAM" id="Phobius"/>
    </source>
</evidence>
<accession>A0ABD1KE07</accession>
<dbReference type="EMBL" id="JBHFQA010000006">
    <property type="protein sequence ID" value="KAL2097363.1"/>
    <property type="molecule type" value="Genomic_DNA"/>
</dbReference>
<feature type="signal peptide" evidence="2">
    <location>
        <begin position="1"/>
        <end position="16"/>
    </location>
</feature>
<keyword evidence="1" id="KW-0812">Transmembrane</keyword>
<keyword evidence="1" id="KW-0472">Membrane</keyword>